<protein>
    <recommendedName>
        <fullName evidence="6">Scarecrow-like protein</fullName>
    </recommendedName>
</protein>
<feature type="region of interest" description="Leucine repeat II (LRII)" evidence="3">
    <location>
        <begin position="184"/>
        <end position="216"/>
    </location>
</feature>
<dbReference type="InterPro" id="IPR005202">
    <property type="entry name" value="TF_GRAS"/>
</dbReference>
<gene>
    <name evidence="4" type="ORF">DH2020_020898</name>
</gene>
<keyword evidence="1" id="KW-0805">Transcription regulation</keyword>
<evidence type="ECO:0000256" key="3">
    <source>
        <dbReference type="PROSITE-ProRule" id="PRU01191"/>
    </source>
</evidence>
<keyword evidence="2" id="KW-0804">Transcription</keyword>
<keyword evidence="5" id="KW-1185">Reference proteome</keyword>
<comment type="similarity">
    <text evidence="3">Belongs to the GRAS family.</text>
</comment>
<feature type="region of interest" description="SAW" evidence="3">
    <location>
        <begin position="332"/>
        <end position="407"/>
    </location>
</feature>
<accession>A0ABR0WB43</accession>
<name>A0ABR0WB43_REHGL</name>
<sequence length="410" mass="46411">MCPMMSLSPGMMMSPYPWLKELKPEERGLYLIHLLVTCANHVSSGSLENANIALDQISYLASPEGDTMQRIASYFSEALADRILRNWPGVYKAFHSTRIPVVAEEILVRKMFSEYLLFMKVAYVVSNQAIVESMEGEKMVHVIDLNANEPAQWCALIRDLSARPEGPPHLRITGIHQQKEVLEQMAHVLTEEAEKLDLPFQFNPVVSKLENLDFEKLRVKTGEALAISSIMQLHTLLASDNELSKKSPSTPMNGVSLHLQRVAQMNQSTLRELLDKDIVNGYSPSNDSASSSPLSSIHSPNIDSFLSALWGLSPKRLKMEKMLGEEIKNIIACEGAERKERHEKLEKWNQRLESAGFANVPLSYYGMLQAKRLLQSYNCDGYKIKEENGSVVICWQDRPIFSVSAWRFRR</sequence>
<evidence type="ECO:0000256" key="2">
    <source>
        <dbReference type="ARBA" id="ARBA00023163"/>
    </source>
</evidence>
<feature type="region of interest" description="VHIID" evidence="3">
    <location>
        <begin position="109"/>
        <end position="174"/>
    </location>
</feature>
<comment type="caution">
    <text evidence="3">Lacks conserved residue(s) required for the propagation of feature annotation.</text>
</comment>
<dbReference type="Pfam" id="PF03514">
    <property type="entry name" value="GRAS"/>
    <property type="match status" value="1"/>
</dbReference>
<comment type="caution">
    <text evidence="4">The sequence shown here is derived from an EMBL/GenBank/DDBJ whole genome shotgun (WGS) entry which is preliminary data.</text>
</comment>
<evidence type="ECO:0000313" key="5">
    <source>
        <dbReference type="Proteomes" id="UP001318860"/>
    </source>
</evidence>
<dbReference type="Proteomes" id="UP001318860">
    <property type="component" value="Unassembled WGS sequence"/>
</dbReference>
<feature type="short sequence motif" description="LXXLL motif" evidence="3">
    <location>
        <begin position="233"/>
        <end position="237"/>
    </location>
</feature>
<dbReference type="EMBL" id="JABTTQ020000012">
    <property type="protein sequence ID" value="KAK6144078.1"/>
    <property type="molecule type" value="Genomic_DNA"/>
</dbReference>
<proteinExistence type="inferred from homology"/>
<organism evidence="4 5">
    <name type="scientific">Rehmannia glutinosa</name>
    <name type="common">Chinese foxglove</name>
    <dbReference type="NCBI Taxonomy" id="99300"/>
    <lineage>
        <taxon>Eukaryota</taxon>
        <taxon>Viridiplantae</taxon>
        <taxon>Streptophyta</taxon>
        <taxon>Embryophyta</taxon>
        <taxon>Tracheophyta</taxon>
        <taxon>Spermatophyta</taxon>
        <taxon>Magnoliopsida</taxon>
        <taxon>eudicotyledons</taxon>
        <taxon>Gunneridae</taxon>
        <taxon>Pentapetalae</taxon>
        <taxon>asterids</taxon>
        <taxon>lamiids</taxon>
        <taxon>Lamiales</taxon>
        <taxon>Orobanchaceae</taxon>
        <taxon>Rehmannieae</taxon>
        <taxon>Rehmannia</taxon>
    </lineage>
</organism>
<dbReference type="PANTHER" id="PTHR31636">
    <property type="entry name" value="OSJNBA0084A10.13 PROTEIN-RELATED"/>
    <property type="match status" value="1"/>
</dbReference>
<evidence type="ECO:0000256" key="1">
    <source>
        <dbReference type="ARBA" id="ARBA00023015"/>
    </source>
</evidence>
<feature type="short sequence motif" description="VHIID" evidence="3">
    <location>
        <begin position="140"/>
        <end position="144"/>
    </location>
</feature>
<reference evidence="4 5" key="1">
    <citation type="journal article" date="2021" name="Comput. Struct. Biotechnol. J.">
        <title>De novo genome assembly of the potent medicinal plant Rehmannia glutinosa using nanopore technology.</title>
        <authorList>
            <person name="Ma L."/>
            <person name="Dong C."/>
            <person name="Song C."/>
            <person name="Wang X."/>
            <person name="Zheng X."/>
            <person name="Niu Y."/>
            <person name="Chen S."/>
            <person name="Feng W."/>
        </authorList>
    </citation>
    <scope>NUCLEOTIDE SEQUENCE [LARGE SCALE GENOMIC DNA]</scope>
    <source>
        <strain evidence="4">DH-2019</strain>
    </source>
</reference>
<evidence type="ECO:0000313" key="4">
    <source>
        <dbReference type="EMBL" id="KAK6144078.1"/>
    </source>
</evidence>
<dbReference type="PROSITE" id="PS50985">
    <property type="entry name" value="GRAS"/>
    <property type="match status" value="1"/>
</dbReference>
<evidence type="ECO:0008006" key="6">
    <source>
        <dbReference type="Google" id="ProtNLM"/>
    </source>
</evidence>